<organism evidence="2 3">
    <name type="scientific">Sphingomonas colocasiae</name>
    <dbReference type="NCBI Taxonomy" id="1848973"/>
    <lineage>
        <taxon>Bacteria</taxon>
        <taxon>Pseudomonadati</taxon>
        <taxon>Pseudomonadota</taxon>
        <taxon>Alphaproteobacteria</taxon>
        <taxon>Sphingomonadales</taxon>
        <taxon>Sphingomonadaceae</taxon>
        <taxon>Sphingomonas</taxon>
    </lineage>
</organism>
<evidence type="ECO:0000313" key="3">
    <source>
        <dbReference type="Proteomes" id="UP000706039"/>
    </source>
</evidence>
<keyword evidence="3" id="KW-1185">Reference proteome</keyword>
<accession>A0ABS7PUR0</accession>
<name>A0ABS7PUR0_9SPHN</name>
<dbReference type="Proteomes" id="UP000706039">
    <property type="component" value="Unassembled WGS sequence"/>
</dbReference>
<keyword evidence="1" id="KW-0472">Membrane</keyword>
<sequence length="141" mass="14744">MKGLGFAAYGAGIAGATLFAAPFAIDTISFHARAEVSPVQLWALWLAATLSPLALSAIAWAAAWQFAPRWLPHLIFIPAAIIAYLQCMSLFLRVSELMIHDGPAGDASALGSLYLLLALLVHLAAFATAARASLKGRAKGG</sequence>
<feature type="transmembrane region" description="Helical" evidence="1">
    <location>
        <begin position="44"/>
        <end position="63"/>
    </location>
</feature>
<gene>
    <name evidence="2" type="ORF">K7G82_22470</name>
</gene>
<reference evidence="2 3" key="1">
    <citation type="submission" date="2021-08" db="EMBL/GenBank/DDBJ databases">
        <authorList>
            <person name="Tuo L."/>
        </authorList>
    </citation>
    <scope>NUCLEOTIDE SEQUENCE [LARGE SCALE GENOMIC DNA]</scope>
    <source>
        <strain evidence="2 3">JCM 31229</strain>
    </source>
</reference>
<protein>
    <submittedName>
        <fullName evidence="2">Uncharacterized protein</fullName>
    </submittedName>
</protein>
<keyword evidence="1" id="KW-1133">Transmembrane helix</keyword>
<proteinExistence type="predicted"/>
<comment type="caution">
    <text evidence="2">The sequence shown here is derived from an EMBL/GenBank/DDBJ whole genome shotgun (WGS) entry which is preliminary data.</text>
</comment>
<feature type="transmembrane region" description="Helical" evidence="1">
    <location>
        <begin position="70"/>
        <end position="92"/>
    </location>
</feature>
<evidence type="ECO:0000313" key="2">
    <source>
        <dbReference type="EMBL" id="MBY8825084.1"/>
    </source>
</evidence>
<feature type="transmembrane region" description="Helical" evidence="1">
    <location>
        <begin position="112"/>
        <end position="134"/>
    </location>
</feature>
<dbReference type="EMBL" id="JAINVV010000011">
    <property type="protein sequence ID" value="MBY8825084.1"/>
    <property type="molecule type" value="Genomic_DNA"/>
</dbReference>
<keyword evidence="1" id="KW-0812">Transmembrane</keyword>
<dbReference type="RefSeq" id="WP_222992188.1">
    <property type="nucleotide sequence ID" value="NZ_JAINVV010000011.1"/>
</dbReference>
<evidence type="ECO:0000256" key="1">
    <source>
        <dbReference type="SAM" id="Phobius"/>
    </source>
</evidence>